<evidence type="ECO:0000313" key="2">
    <source>
        <dbReference type="Proteomes" id="UP001159641"/>
    </source>
</evidence>
<accession>A0AB34GY63</accession>
<reference evidence="1 2" key="1">
    <citation type="submission" date="2022-11" db="EMBL/GenBank/DDBJ databases">
        <title>Whole genome sequence of Eschrichtius robustus ER-17-0199.</title>
        <authorList>
            <person name="Bruniche-Olsen A."/>
            <person name="Black A.N."/>
            <person name="Fields C.J."/>
            <person name="Walden K."/>
            <person name="Dewoody J.A."/>
        </authorList>
    </citation>
    <scope>NUCLEOTIDE SEQUENCE [LARGE SCALE GENOMIC DNA]</scope>
    <source>
        <strain evidence="1">ER-17-0199</strain>
        <tissue evidence="1">Blubber</tissue>
    </source>
</reference>
<dbReference type="AlphaFoldDB" id="A0AB34GY63"/>
<organism evidence="1 2">
    <name type="scientific">Eschrichtius robustus</name>
    <name type="common">California gray whale</name>
    <name type="synonym">Eschrichtius gibbosus</name>
    <dbReference type="NCBI Taxonomy" id="9764"/>
    <lineage>
        <taxon>Eukaryota</taxon>
        <taxon>Metazoa</taxon>
        <taxon>Chordata</taxon>
        <taxon>Craniata</taxon>
        <taxon>Vertebrata</taxon>
        <taxon>Euteleostomi</taxon>
        <taxon>Mammalia</taxon>
        <taxon>Eutheria</taxon>
        <taxon>Laurasiatheria</taxon>
        <taxon>Artiodactyla</taxon>
        <taxon>Whippomorpha</taxon>
        <taxon>Cetacea</taxon>
        <taxon>Mysticeti</taxon>
        <taxon>Eschrichtiidae</taxon>
        <taxon>Eschrichtius</taxon>
    </lineage>
</organism>
<keyword evidence="2" id="KW-1185">Reference proteome</keyword>
<proteinExistence type="predicted"/>
<evidence type="ECO:0000313" key="1">
    <source>
        <dbReference type="EMBL" id="KAJ8783595.1"/>
    </source>
</evidence>
<protein>
    <submittedName>
        <fullName evidence="1">Uncharacterized protein</fullName>
    </submittedName>
</protein>
<sequence>MPKAQEPPKTPAIKTPNYGTSLVKQWLGIRLPMQGTRVRAVVREDPTCRGATTTEPVCHNYLSPLS</sequence>
<gene>
    <name evidence="1" type="ORF">J1605_008638</name>
</gene>
<dbReference type="Proteomes" id="UP001159641">
    <property type="component" value="Unassembled WGS sequence"/>
</dbReference>
<name>A0AB34GY63_ESCRO</name>
<dbReference type="EMBL" id="JAIQCJ010002079">
    <property type="protein sequence ID" value="KAJ8783595.1"/>
    <property type="molecule type" value="Genomic_DNA"/>
</dbReference>
<comment type="caution">
    <text evidence="1">The sequence shown here is derived from an EMBL/GenBank/DDBJ whole genome shotgun (WGS) entry which is preliminary data.</text>
</comment>